<keyword evidence="2" id="KW-0680">Restriction system</keyword>
<comment type="similarity">
    <text evidence="1">Belongs to the type-I restriction system S methylase family.</text>
</comment>
<keyword evidence="6" id="KW-0540">Nuclease</keyword>
<evidence type="ECO:0000256" key="1">
    <source>
        <dbReference type="ARBA" id="ARBA00010923"/>
    </source>
</evidence>
<dbReference type="GO" id="GO:0004519">
    <property type="term" value="F:endonuclease activity"/>
    <property type="evidence" value="ECO:0007669"/>
    <property type="project" value="UniProtKB-KW"/>
</dbReference>
<dbReference type="InterPro" id="IPR044946">
    <property type="entry name" value="Restrct_endonuc_typeI_TRD_sf"/>
</dbReference>
<feature type="domain" description="Type I restriction modification DNA specificity" evidence="5">
    <location>
        <begin position="18"/>
        <end position="195"/>
    </location>
</feature>
<comment type="subunit">
    <text evidence="4">The methyltransferase is composed of M and S polypeptides.</text>
</comment>
<dbReference type="GO" id="GO:0009307">
    <property type="term" value="P:DNA restriction-modification system"/>
    <property type="evidence" value="ECO:0007669"/>
    <property type="project" value="UniProtKB-KW"/>
</dbReference>
<dbReference type="InterPro" id="IPR000055">
    <property type="entry name" value="Restrct_endonuc_typeI_TRD"/>
</dbReference>
<evidence type="ECO:0000313" key="6">
    <source>
        <dbReference type="EMBL" id="KSV59832.1"/>
    </source>
</evidence>
<dbReference type="EMBL" id="LNAM01000083">
    <property type="protein sequence ID" value="KSV59832.1"/>
    <property type="molecule type" value="Genomic_DNA"/>
</dbReference>
<dbReference type="PANTHER" id="PTHR43140:SF1">
    <property type="entry name" value="TYPE I RESTRICTION ENZYME ECOKI SPECIFICITY SUBUNIT"/>
    <property type="match status" value="1"/>
</dbReference>
<dbReference type="STRING" id="290052.ASU35_17845"/>
<dbReference type="SUPFAM" id="SSF116734">
    <property type="entry name" value="DNA methylase specificity domain"/>
    <property type="match status" value="1"/>
</dbReference>
<protein>
    <submittedName>
        <fullName evidence="6">Restriction endonuclease subunit S</fullName>
    </submittedName>
</protein>
<evidence type="ECO:0000259" key="5">
    <source>
        <dbReference type="Pfam" id="PF01420"/>
    </source>
</evidence>
<dbReference type="Gene3D" id="3.90.220.20">
    <property type="entry name" value="DNA methylase specificity domains"/>
    <property type="match status" value="1"/>
</dbReference>
<dbReference type="InterPro" id="IPR051212">
    <property type="entry name" value="Type-I_RE_S_subunit"/>
</dbReference>
<sequence length="211" mass="23978">MLNQQTLIKLLQYVFGYAPVKLDEIATIVRGGNFQKKDFVDNGRPCIHYGQMYTHFGIYADKTLTFVNEDVFAKSKIAKPGDIVMAVTSENVEDVCSCTAWMGNEDIAISGHTAIISHNQNAKYLSYYFHSAMFFDQKKKLAHGTKVIEVTPSKLGDIEIMLPTIEEQERIVAILDRFDSLCNDIAVGLPAEIEARQKQYEYYRDKLLSFE</sequence>
<dbReference type="Pfam" id="PF01420">
    <property type="entry name" value="Methylase_S"/>
    <property type="match status" value="1"/>
</dbReference>
<comment type="caution">
    <text evidence="6">The sequence shown here is derived from an EMBL/GenBank/DDBJ whole genome shotgun (WGS) entry which is preliminary data.</text>
</comment>
<evidence type="ECO:0000256" key="4">
    <source>
        <dbReference type="ARBA" id="ARBA00038652"/>
    </source>
</evidence>
<dbReference type="PANTHER" id="PTHR43140">
    <property type="entry name" value="TYPE-1 RESTRICTION ENZYME ECOKI SPECIFICITY PROTEIN"/>
    <property type="match status" value="1"/>
</dbReference>
<reference evidence="6 7" key="1">
    <citation type="submission" date="2015-11" db="EMBL/GenBank/DDBJ databases">
        <title>Butyribacter intestini gen. nov., sp. nov., a butyric acid-producing bacterium of the family Lachnospiraceae isolated from the human faeces.</title>
        <authorList>
            <person name="Zou Y."/>
            <person name="Xue W."/>
            <person name="Luo G."/>
            <person name="Lv M."/>
        </authorList>
    </citation>
    <scope>NUCLEOTIDE SEQUENCE [LARGE SCALE GENOMIC DNA]</scope>
    <source>
        <strain evidence="6 7">ACET-33324</strain>
    </source>
</reference>
<evidence type="ECO:0000313" key="7">
    <source>
        <dbReference type="Proteomes" id="UP000054874"/>
    </source>
</evidence>
<organism evidence="6 7">
    <name type="scientific">Acetivibrio ethanolgignens</name>
    <dbReference type="NCBI Taxonomy" id="290052"/>
    <lineage>
        <taxon>Bacteria</taxon>
        <taxon>Bacillati</taxon>
        <taxon>Bacillota</taxon>
        <taxon>Clostridia</taxon>
        <taxon>Eubacteriales</taxon>
        <taxon>Oscillospiraceae</taxon>
        <taxon>Acetivibrio</taxon>
    </lineage>
</organism>
<keyword evidence="6" id="KW-0255">Endonuclease</keyword>
<name>A0A0V8QGU4_9FIRM</name>
<evidence type="ECO:0000256" key="2">
    <source>
        <dbReference type="ARBA" id="ARBA00022747"/>
    </source>
</evidence>
<dbReference type="Proteomes" id="UP000054874">
    <property type="component" value="Unassembled WGS sequence"/>
</dbReference>
<dbReference type="GO" id="GO:0003677">
    <property type="term" value="F:DNA binding"/>
    <property type="evidence" value="ECO:0007669"/>
    <property type="project" value="UniProtKB-KW"/>
</dbReference>
<keyword evidence="3" id="KW-0238">DNA-binding</keyword>
<evidence type="ECO:0000256" key="3">
    <source>
        <dbReference type="ARBA" id="ARBA00023125"/>
    </source>
</evidence>
<gene>
    <name evidence="6" type="ORF">ASU35_17845</name>
</gene>
<dbReference type="CDD" id="cd17268">
    <property type="entry name" value="RMtype1_S_Ara36733I_TRD1-CR1_like"/>
    <property type="match status" value="1"/>
</dbReference>
<proteinExistence type="inferred from homology"/>
<keyword evidence="7" id="KW-1185">Reference proteome</keyword>
<keyword evidence="6" id="KW-0378">Hydrolase</keyword>
<accession>A0A0V8QGU4</accession>
<dbReference type="AlphaFoldDB" id="A0A0V8QGU4"/>